<dbReference type="RefSeq" id="XP_046067856.1">
    <property type="nucleotide sequence ID" value="XM_046211902.1"/>
</dbReference>
<evidence type="ECO:0000259" key="2">
    <source>
        <dbReference type="PROSITE" id="PS50118"/>
    </source>
</evidence>
<keyword evidence="4" id="KW-1185">Reference proteome</keyword>
<dbReference type="EMBL" id="JAJTJA010000011">
    <property type="protein sequence ID" value="KAH8691859.1"/>
    <property type="molecule type" value="Genomic_DNA"/>
</dbReference>
<reference evidence="3" key="1">
    <citation type="submission" date="2021-12" db="EMBL/GenBank/DDBJ databases">
        <title>Convergent genome expansion in fungi linked to evolution of root-endophyte symbiosis.</title>
        <authorList>
            <consortium name="DOE Joint Genome Institute"/>
            <person name="Ke Y.-H."/>
            <person name="Bonito G."/>
            <person name="Liao H.-L."/>
            <person name="Looney B."/>
            <person name="Rojas-Flechas A."/>
            <person name="Nash J."/>
            <person name="Hameed K."/>
            <person name="Schadt C."/>
            <person name="Martin F."/>
            <person name="Crous P.W."/>
            <person name="Miettinen O."/>
            <person name="Magnuson J.K."/>
            <person name="Labbe J."/>
            <person name="Jacobson D."/>
            <person name="Doktycz M.J."/>
            <person name="Veneault-Fourrey C."/>
            <person name="Kuo A."/>
            <person name="Mondo S."/>
            <person name="Calhoun S."/>
            <person name="Riley R."/>
            <person name="Ohm R."/>
            <person name="LaButti K."/>
            <person name="Andreopoulos B."/>
            <person name="Pangilinan J."/>
            <person name="Nolan M."/>
            <person name="Tritt A."/>
            <person name="Clum A."/>
            <person name="Lipzen A."/>
            <person name="Daum C."/>
            <person name="Barry K."/>
            <person name="Grigoriev I.V."/>
            <person name="Vilgalys R."/>
        </authorList>
    </citation>
    <scope>NUCLEOTIDE SEQUENCE</scope>
    <source>
        <strain evidence="3">PMI_201</strain>
    </source>
</reference>
<dbReference type="AlphaFoldDB" id="A0AAD4PWP7"/>
<dbReference type="SMART" id="SM00398">
    <property type="entry name" value="HMG"/>
    <property type="match status" value="1"/>
</dbReference>
<feature type="DNA-binding region" description="HMG box" evidence="1">
    <location>
        <begin position="52"/>
        <end position="120"/>
    </location>
</feature>
<accession>A0AAD4PWP7</accession>
<feature type="non-terminal residue" evidence="3">
    <location>
        <position position="121"/>
    </location>
</feature>
<evidence type="ECO:0000313" key="3">
    <source>
        <dbReference type="EMBL" id="KAH8691859.1"/>
    </source>
</evidence>
<protein>
    <recommendedName>
        <fullName evidence="2">HMG box domain-containing protein</fullName>
    </recommendedName>
</protein>
<dbReference type="GO" id="GO:0005634">
    <property type="term" value="C:nucleus"/>
    <property type="evidence" value="ECO:0007669"/>
    <property type="project" value="UniProtKB-UniRule"/>
</dbReference>
<evidence type="ECO:0000256" key="1">
    <source>
        <dbReference type="PROSITE-ProRule" id="PRU00267"/>
    </source>
</evidence>
<dbReference type="GeneID" id="70242189"/>
<feature type="domain" description="HMG box" evidence="2">
    <location>
        <begin position="52"/>
        <end position="120"/>
    </location>
</feature>
<dbReference type="GO" id="GO:0003677">
    <property type="term" value="F:DNA binding"/>
    <property type="evidence" value="ECO:0007669"/>
    <property type="project" value="UniProtKB-UniRule"/>
</dbReference>
<dbReference type="SUPFAM" id="SSF47095">
    <property type="entry name" value="HMG-box"/>
    <property type="match status" value="1"/>
</dbReference>
<dbReference type="InterPro" id="IPR036910">
    <property type="entry name" value="HMG_box_dom_sf"/>
</dbReference>
<evidence type="ECO:0000313" key="4">
    <source>
        <dbReference type="Proteomes" id="UP001201262"/>
    </source>
</evidence>
<dbReference type="InterPro" id="IPR009071">
    <property type="entry name" value="HMG_box_dom"/>
</dbReference>
<gene>
    <name evidence="3" type="ORF">BGW36DRAFT_303696</name>
</gene>
<name>A0AAD4PWP7_9EURO</name>
<comment type="caution">
    <text evidence="3">The sequence shown here is derived from an EMBL/GenBank/DDBJ whole genome shotgun (WGS) entry which is preliminary data.</text>
</comment>
<dbReference type="Proteomes" id="UP001201262">
    <property type="component" value="Unassembled WGS sequence"/>
</dbReference>
<dbReference type="Pfam" id="PF00505">
    <property type="entry name" value="HMG_box"/>
    <property type="match status" value="1"/>
</dbReference>
<keyword evidence="1" id="KW-0539">Nucleus</keyword>
<organism evidence="3 4">
    <name type="scientific">Talaromyces proteolyticus</name>
    <dbReference type="NCBI Taxonomy" id="1131652"/>
    <lineage>
        <taxon>Eukaryota</taxon>
        <taxon>Fungi</taxon>
        <taxon>Dikarya</taxon>
        <taxon>Ascomycota</taxon>
        <taxon>Pezizomycotina</taxon>
        <taxon>Eurotiomycetes</taxon>
        <taxon>Eurotiomycetidae</taxon>
        <taxon>Eurotiales</taxon>
        <taxon>Trichocomaceae</taxon>
        <taxon>Talaromyces</taxon>
        <taxon>Talaromyces sect. Bacilispori</taxon>
    </lineage>
</organism>
<dbReference type="PROSITE" id="PS50118">
    <property type="entry name" value="HMG_BOX_2"/>
    <property type="match status" value="1"/>
</dbReference>
<sequence>MVLEASGNSQRDTGPLSQLTKGMHHIPIEDMEAWVFRSVETRMEEVVKNGKITQPRNSFMLYRSAYFERAKKWYASNNPAVINTVIGESWYKEAPEVRQLYELLARIDSDKHKLAHPGYKF</sequence>
<dbReference type="Gene3D" id="1.10.30.10">
    <property type="entry name" value="High mobility group box domain"/>
    <property type="match status" value="1"/>
</dbReference>
<keyword evidence="1" id="KW-0238">DNA-binding</keyword>
<proteinExistence type="predicted"/>